<reference evidence="5" key="1">
    <citation type="submission" date="2023-06" db="EMBL/GenBank/DDBJ databases">
        <title>Robiginitalea aurantiacus sp. nov. and Algoriphagus sediminis sp. nov., isolated from coastal sediment.</title>
        <authorList>
            <person name="Zhou Z.Y."/>
            <person name="An J."/>
            <person name="Jia Y.W."/>
            <person name="Du Z.J."/>
        </authorList>
    </citation>
    <scope>NUCLEOTIDE SEQUENCE</scope>
    <source>
        <strain evidence="5">C2-7</strain>
    </source>
</reference>
<dbReference type="PANTHER" id="PTHR43179:SF12">
    <property type="entry name" value="GALACTOFURANOSYLTRANSFERASE GLFT2"/>
    <property type="match status" value="1"/>
</dbReference>
<organism evidence="5 6">
    <name type="scientific">Algoriphagus sediminis</name>
    <dbReference type="NCBI Taxonomy" id="3057113"/>
    <lineage>
        <taxon>Bacteria</taxon>
        <taxon>Pseudomonadati</taxon>
        <taxon>Bacteroidota</taxon>
        <taxon>Cytophagia</taxon>
        <taxon>Cytophagales</taxon>
        <taxon>Cyclobacteriaceae</taxon>
        <taxon>Algoriphagus</taxon>
    </lineage>
</organism>
<keyword evidence="4" id="KW-1133">Transmembrane helix</keyword>
<dbReference type="EC" id="2.4.-.-" evidence="5"/>
<evidence type="ECO:0000256" key="1">
    <source>
        <dbReference type="ARBA" id="ARBA00006739"/>
    </source>
</evidence>
<evidence type="ECO:0000256" key="4">
    <source>
        <dbReference type="SAM" id="Phobius"/>
    </source>
</evidence>
<dbReference type="InterPro" id="IPR029044">
    <property type="entry name" value="Nucleotide-diphossugar_trans"/>
</dbReference>
<feature type="transmembrane region" description="Helical" evidence="4">
    <location>
        <begin position="251"/>
        <end position="274"/>
    </location>
</feature>
<keyword evidence="2 5" id="KW-0328">Glycosyltransferase</keyword>
<dbReference type="EMBL" id="JAUEPH010000003">
    <property type="protein sequence ID" value="MDN3204145.1"/>
    <property type="molecule type" value="Genomic_DNA"/>
</dbReference>
<keyword evidence="4" id="KW-0812">Transmembrane</keyword>
<accession>A0ABT7YC96</accession>
<comment type="similarity">
    <text evidence="1">Belongs to the glycosyltransferase 2 family.</text>
</comment>
<keyword evidence="3 5" id="KW-0808">Transferase</keyword>
<protein>
    <submittedName>
        <fullName evidence="5">Glycosyltransferase family 2 protein</fullName>
        <ecNumber evidence="5">2.4.-.-</ecNumber>
    </submittedName>
</protein>
<gene>
    <name evidence="5" type="ORF">QVH07_08295</name>
</gene>
<dbReference type="Pfam" id="PF13641">
    <property type="entry name" value="Glyco_tranf_2_3"/>
    <property type="match status" value="1"/>
</dbReference>
<evidence type="ECO:0000313" key="6">
    <source>
        <dbReference type="Proteomes" id="UP001171916"/>
    </source>
</evidence>
<dbReference type="Proteomes" id="UP001171916">
    <property type="component" value="Unassembled WGS sequence"/>
</dbReference>
<dbReference type="PANTHER" id="PTHR43179">
    <property type="entry name" value="RHAMNOSYLTRANSFERASE WBBL"/>
    <property type="match status" value="1"/>
</dbReference>
<evidence type="ECO:0000313" key="5">
    <source>
        <dbReference type="EMBL" id="MDN3204145.1"/>
    </source>
</evidence>
<dbReference type="Gene3D" id="3.90.550.10">
    <property type="entry name" value="Spore Coat Polysaccharide Biosynthesis Protein SpsA, Chain A"/>
    <property type="match status" value="1"/>
</dbReference>
<keyword evidence="4" id="KW-0472">Membrane</keyword>
<evidence type="ECO:0000256" key="2">
    <source>
        <dbReference type="ARBA" id="ARBA00022676"/>
    </source>
</evidence>
<keyword evidence="6" id="KW-1185">Reference proteome</keyword>
<evidence type="ECO:0000256" key="3">
    <source>
        <dbReference type="ARBA" id="ARBA00022679"/>
    </source>
</evidence>
<proteinExistence type="inferred from homology"/>
<dbReference type="GO" id="GO:0016757">
    <property type="term" value="F:glycosyltransferase activity"/>
    <property type="evidence" value="ECO:0007669"/>
    <property type="project" value="UniProtKB-KW"/>
</dbReference>
<comment type="caution">
    <text evidence="5">The sequence shown here is derived from an EMBL/GenBank/DDBJ whole genome shotgun (WGS) entry which is preliminary data.</text>
</comment>
<dbReference type="SUPFAM" id="SSF53448">
    <property type="entry name" value="Nucleotide-diphospho-sugar transferases"/>
    <property type="match status" value="1"/>
</dbReference>
<sequence length="296" mass="33668">MGSPRIAIILVNWNGFDHSLKCLESLLKVNYGSFKIILIDNGSKEKEGKKLEELFPEIHLIENARNLGFTGGNNLGIKLALKEGFDQILLLNNDTVVEPNFLSKLSRFSLEHPEYGAVQPIIYSMENRRKVWSAGGKWNNLFSRAITLNTSKNSYPEKIDWVTGCAILVRTDVIKKVGLLDDSFFAYFEDVDWSLRMKKAGYSLGLCSGSIVYHEAGASSKDNSKEGTLSPRVFYLHCRNQFILIRKHSSWFNYFPSIGYHGFRFLLWIIYFLLRGRPLKANSVLNGSFAGFFVNK</sequence>
<name>A0ABT7YC96_9BACT</name>
<dbReference type="CDD" id="cd04186">
    <property type="entry name" value="GT_2_like_c"/>
    <property type="match status" value="1"/>
</dbReference>